<gene>
    <name evidence="1" type="primary">UTP22_1</name>
    <name evidence="1" type="ORF">H4R21_004824</name>
</gene>
<organism evidence="1 2">
    <name type="scientific">Coemansia helicoidea</name>
    <dbReference type="NCBI Taxonomy" id="1286919"/>
    <lineage>
        <taxon>Eukaryota</taxon>
        <taxon>Fungi</taxon>
        <taxon>Fungi incertae sedis</taxon>
        <taxon>Zoopagomycota</taxon>
        <taxon>Kickxellomycotina</taxon>
        <taxon>Kickxellomycetes</taxon>
        <taxon>Kickxellales</taxon>
        <taxon>Kickxellaceae</taxon>
        <taxon>Coemansia</taxon>
    </lineage>
</organism>
<name>A0ACC1KWA1_9FUNG</name>
<evidence type="ECO:0000313" key="1">
    <source>
        <dbReference type="EMBL" id="KAJ2796164.1"/>
    </source>
</evidence>
<sequence>MAAAKRKAGGGSLPAAKHSATKAAPAAAAAESDADMASSDEDGSAAGGSDEEMADGDEEPAASGGNDGSGADAAAAGAEHKKRTGARATNAEVMALNEASMLFKSNLFRLQIDELLGETLVAANTKETRGLDAALKQIRDVLMAAESTKELTMDAAANLVRKLGKGAAGAVTIPFPDPAPPAGLAVKVAFAAPEAVNVAGSYPLGTAVRVHGGFNVDVVAQMPAQLLQERDHLNYRYFYKRAFYTAMLRVQLQRSALSELFDIDYALLRSDARLPVVVLRPKPDTKHLRRLDCTIRIVPTIAHDALPLHRLAPGRNNVRPSYIRETAGIAPNATAADDDSGELPPTPQYNAAVVGDALLLTHLKYLFETAEMCAEFPRAAALLRIWRSQRAAAGRRVGAREVAGTRRLGGFVLAMALAWLVRSPRSGPGSGARLAASMNVHQLFKGAIEFLAVHDFAAHPAQFGDAADLAAFGAGGAAVLVDPSASTNLLAGVQPWELAELRIEACQTALDLSHHSEPQFDRVFLSAALADVTAKYDHVFRLDVDLAQLLAPHHGSGLDVARRLAELECGHSAVAAQSRIAWLLGGALQQRARLVAVHPCADASFGDRTRINRRHVFYIGVVADAGEARRVVDLGPNPD</sequence>
<comment type="caution">
    <text evidence="1">The sequence shown here is derived from an EMBL/GenBank/DDBJ whole genome shotgun (WGS) entry which is preliminary data.</text>
</comment>
<keyword evidence="2" id="KW-1185">Reference proteome</keyword>
<reference evidence="1" key="1">
    <citation type="submission" date="2022-07" db="EMBL/GenBank/DDBJ databases">
        <title>Phylogenomic reconstructions and comparative analyses of Kickxellomycotina fungi.</title>
        <authorList>
            <person name="Reynolds N.K."/>
            <person name="Stajich J.E."/>
            <person name="Barry K."/>
            <person name="Grigoriev I.V."/>
            <person name="Crous P."/>
            <person name="Smith M.E."/>
        </authorList>
    </citation>
    <scope>NUCLEOTIDE SEQUENCE</scope>
    <source>
        <strain evidence="1">BCRC 34780</strain>
    </source>
</reference>
<accession>A0ACC1KWA1</accession>
<feature type="non-terminal residue" evidence="1">
    <location>
        <position position="639"/>
    </location>
</feature>
<dbReference type="EMBL" id="JANBUN010001954">
    <property type="protein sequence ID" value="KAJ2796164.1"/>
    <property type="molecule type" value="Genomic_DNA"/>
</dbReference>
<dbReference type="Proteomes" id="UP001140087">
    <property type="component" value="Unassembled WGS sequence"/>
</dbReference>
<evidence type="ECO:0000313" key="2">
    <source>
        <dbReference type="Proteomes" id="UP001140087"/>
    </source>
</evidence>
<proteinExistence type="predicted"/>
<protein>
    <submittedName>
        <fullName evidence="1">U3 snoRNP protein</fullName>
    </submittedName>
</protein>